<dbReference type="InterPro" id="IPR038404">
    <property type="entry name" value="TRAP_DctP_sf"/>
</dbReference>
<dbReference type="PANTHER" id="PTHR33376:SF7">
    <property type="entry name" value="C4-DICARBOXYLATE-BINDING PROTEIN DCTB"/>
    <property type="match status" value="1"/>
</dbReference>
<keyword evidence="3" id="KW-0732">Signal</keyword>
<dbReference type="Proteomes" id="UP000193200">
    <property type="component" value="Unassembled WGS sequence"/>
</dbReference>
<dbReference type="EMBL" id="FWFR01000002">
    <property type="protein sequence ID" value="SLN66391.1"/>
    <property type="molecule type" value="Genomic_DNA"/>
</dbReference>
<reference evidence="5 6" key="1">
    <citation type="submission" date="2017-03" db="EMBL/GenBank/DDBJ databases">
        <authorList>
            <person name="Afonso C.L."/>
            <person name="Miller P.J."/>
            <person name="Scott M.A."/>
            <person name="Spackman E."/>
            <person name="Goraichik I."/>
            <person name="Dimitrov K.M."/>
            <person name="Suarez D.L."/>
            <person name="Swayne D.E."/>
        </authorList>
    </citation>
    <scope>NUCLEOTIDE SEQUENCE [LARGE SCALE GENOMIC DNA]</scope>
    <source>
        <strain evidence="5 6">CECT 7691</strain>
    </source>
</reference>
<protein>
    <submittedName>
        <fullName evidence="5">2,3-diketo-L-gulonate-binding periplasmic protein YiaO</fullName>
    </submittedName>
</protein>
<accession>A0A1Y5TP00</accession>
<evidence type="ECO:0000256" key="4">
    <source>
        <dbReference type="SAM" id="Phobius"/>
    </source>
</evidence>
<keyword evidence="4" id="KW-1133">Transmembrane helix</keyword>
<dbReference type="InterPro" id="IPR018389">
    <property type="entry name" value="DctP_fam"/>
</dbReference>
<dbReference type="OrthoDB" id="8673861at2"/>
<dbReference type="AlphaFoldDB" id="A0A1Y5TP00"/>
<organism evidence="5 6">
    <name type="scientific">Oceanibacterium hippocampi</name>
    <dbReference type="NCBI Taxonomy" id="745714"/>
    <lineage>
        <taxon>Bacteria</taxon>
        <taxon>Pseudomonadati</taxon>
        <taxon>Pseudomonadota</taxon>
        <taxon>Alphaproteobacteria</taxon>
        <taxon>Sneathiellales</taxon>
        <taxon>Sneathiellaceae</taxon>
        <taxon>Oceanibacterium</taxon>
    </lineage>
</organism>
<name>A0A1Y5TP00_9PROT</name>
<dbReference type="Pfam" id="PF03480">
    <property type="entry name" value="DctP"/>
    <property type="match status" value="1"/>
</dbReference>
<evidence type="ECO:0000313" key="5">
    <source>
        <dbReference type="EMBL" id="SLN66391.1"/>
    </source>
</evidence>
<evidence type="ECO:0000256" key="3">
    <source>
        <dbReference type="ARBA" id="ARBA00022729"/>
    </source>
</evidence>
<keyword evidence="4" id="KW-0472">Membrane</keyword>
<evidence type="ECO:0000256" key="2">
    <source>
        <dbReference type="ARBA" id="ARBA00022448"/>
    </source>
</evidence>
<dbReference type="CDD" id="cd13603">
    <property type="entry name" value="PBP2_TRAP_Siap_TeaA_like"/>
    <property type="match status" value="1"/>
</dbReference>
<dbReference type="GO" id="GO:0030288">
    <property type="term" value="C:outer membrane-bounded periplasmic space"/>
    <property type="evidence" value="ECO:0007669"/>
    <property type="project" value="InterPro"/>
</dbReference>
<proteinExistence type="inferred from homology"/>
<dbReference type="FunCoup" id="A0A1Y5TP00">
    <property type="interactions" value="113"/>
</dbReference>
<dbReference type="GO" id="GO:0055085">
    <property type="term" value="P:transmembrane transport"/>
    <property type="evidence" value="ECO:0007669"/>
    <property type="project" value="InterPro"/>
</dbReference>
<dbReference type="Gene3D" id="3.40.190.170">
    <property type="entry name" value="Bacterial extracellular solute-binding protein, family 7"/>
    <property type="match status" value="1"/>
</dbReference>
<dbReference type="PANTHER" id="PTHR33376">
    <property type="match status" value="1"/>
</dbReference>
<dbReference type="NCBIfam" id="TIGR00787">
    <property type="entry name" value="dctP"/>
    <property type="match status" value="1"/>
</dbReference>
<keyword evidence="2" id="KW-0813">Transport</keyword>
<dbReference type="RefSeq" id="WP_085884363.1">
    <property type="nucleotide sequence ID" value="NZ_FWFR01000002.1"/>
</dbReference>
<comment type="similarity">
    <text evidence="1">Belongs to the bacterial solute-binding protein 7 family.</text>
</comment>
<keyword evidence="4" id="KW-0812">Transmembrane</keyword>
<dbReference type="NCBIfam" id="NF037995">
    <property type="entry name" value="TRAP_S1"/>
    <property type="match status" value="1"/>
</dbReference>
<dbReference type="PIRSF" id="PIRSF006470">
    <property type="entry name" value="DctB"/>
    <property type="match status" value="1"/>
</dbReference>
<dbReference type="InterPro" id="IPR004682">
    <property type="entry name" value="TRAP_DctP"/>
</dbReference>
<gene>
    <name evidence="5" type="primary">yiaO_3</name>
    <name evidence="5" type="ORF">OCH7691_03056</name>
</gene>
<evidence type="ECO:0000256" key="1">
    <source>
        <dbReference type="ARBA" id="ARBA00009023"/>
    </source>
</evidence>
<feature type="transmembrane region" description="Helical" evidence="4">
    <location>
        <begin position="35"/>
        <end position="55"/>
    </location>
</feature>
<evidence type="ECO:0000313" key="6">
    <source>
        <dbReference type="Proteomes" id="UP000193200"/>
    </source>
</evidence>
<keyword evidence="6" id="KW-1185">Reference proteome</keyword>
<sequence length="372" mass="40486">MQYTVVASTAKAGNGFQRRIAAVDKARKRESTMNNLGRIIGIVGTVAAVVGLSALPATAQAETYTLKVSHAVTVTHPAHRAMVQFKETVEEKSGGKLEIRIFHSSQLAGQREGVEGLQAGTVEITLTPNGVIAGFDPTFTLMDIPFQFNSMKHARSFIDAQGDDLLLANLDSVGLVGLAVWEQGFRNLGTVESPMQSVEDVKGLRLRTMEAPLHITAWRSLGANPTPIGWAQVYSSLQQGVISGVENPSYIFSQTPIHEVIKHLTLTRHIYDPVVVLGSKVFFDKLPEDLRSLVITTLRDITNEQRKMAEADVEKAETVDLPAMGVQVYEITAESRAKLADMAQGPVLEEIAAKVGADDLKRWQDAVSAMRD</sequence>
<dbReference type="InParanoid" id="A0A1Y5TP00"/>